<dbReference type="EMBL" id="CAJOBC010001368">
    <property type="protein sequence ID" value="CAF3674353.1"/>
    <property type="molecule type" value="Genomic_DNA"/>
</dbReference>
<comment type="caution">
    <text evidence="2">The sequence shown here is derived from an EMBL/GenBank/DDBJ whole genome shotgun (WGS) entry which is preliminary data.</text>
</comment>
<evidence type="ECO:0000313" key="4">
    <source>
        <dbReference type="EMBL" id="CAF3674353.1"/>
    </source>
</evidence>
<dbReference type="EMBL" id="CAJOBA010000904">
    <property type="protein sequence ID" value="CAF3564141.1"/>
    <property type="molecule type" value="Genomic_DNA"/>
</dbReference>
<evidence type="ECO:0000313" key="3">
    <source>
        <dbReference type="EMBL" id="CAF3564141.1"/>
    </source>
</evidence>
<evidence type="ECO:0000313" key="1">
    <source>
        <dbReference type="EMBL" id="CAF0782346.1"/>
    </source>
</evidence>
<name>A0A813YVY2_9BILA</name>
<dbReference type="Proteomes" id="UP000682733">
    <property type="component" value="Unassembled WGS sequence"/>
</dbReference>
<dbReference type="Proteomes" id="UP000681722">
    <property type="component" value="Unassembled WGS sequence"/>
</dbReference>
<reference evidence="2" key="1">
    <citation type="submission" date="2021-02" db="EMBL/GenBank/DDBJ databases">
        <authorList>
            <person name="Nowell W R."/>
        </authorList>
    </citation>
    <scope>NUCLEOTIDE SEQUENCE</scope>
</reference>
<accession>A0A813YVY2</accession>
<evidence type="ECO:0000313" key="2">
    <source>
        <dbReference type="EMBL" id="CAF0889810.1"/>
    </source>
</evidence>
<evidence type="ECO:0000313" key="5">
    <source>
        <dbReference type="Proteomes" id="UP000663829"/>
    </source>
</evidence>
<proteinExistence type="predicted"/>
<dbReference type="AlphaFoldDB" id="A0A813YVY2"/>
<dbReference type="Proteomes" id="UP000663829">
    <property type="component" value="Unassembled WGS sequence"/>
</dbReference>
<organism evidence="2 5">
    <name type="scientific">Didymodactylos carnosus</name>
    <dbReference type="NCBI Taxonomy" id="1234261"/>
    <lineage>
        <taxon>Eukaryota</taxon>
        <taxon>Metazoa</taxon>
        <taxon>Spiralia</taxon>
        <taxon>Gnathifera</taxon>
        <taxon>Rotifera</taxon>
        <taxon>Eurotatoria</taxon>
        <taxon>Bdelloidea</taxon>
        <taxon>Philodinida</taxon>
        <taxon>Philodinidae</taxon>
        <taxon>Didymodactylos</taxon>
    </lineage>
</organism>
<gene>
    <name evidence="2" type="ORF">GPM918_LOCUS8060</name>
    <name evidence="1" type="ORF">OVA965_LOCUS3680</name>
    <name evidence="4" type="ORF">SRO942_LOCUS8060</name>
    <name evidence="3" type="ORF">TMI583_LOCUS3678</name>
</gene>
<dbReference type="EMBL" id="CAJNOQ010001368">
    <property type="protein sequence ID" value="CAF0889810.1"/>
    <property type="molecule type" value="Genomic_DNA"/>
</dbReference>
<keyword evidence="5" id="KW-1185">Reference proteome</keyword>
<protein>
    <submittedName>
        <fullName evidence="2">Uncharacterized protein</fullName>
    </submittedName>
</protein>
<sequence length="238" mass="27677">MEQRCSISGVSAQSDRESDRELCTCLLNPIEVICAHCNLDFCSSCWLKHRNELDYITYTIKQQYQYFIKSLQQLSDGDYSNGHPAMLAIDEWENIHLQRIHSFGEEARAKVQHLIRNNRDGIQHEYLTLIEACEQHRLSLTGNEQVIKDLQIKGENLQVKSRQVDHVDVNTQQYDFTTAFTFTTRRRHSDVKISDQYAKRLSSEVSDSKKRPDALTALGTLFKRTSKHKQQTIQRQSN</sequence>
<dbReference type="EMBL" id="CAJNOK010000904">
    <property type="protein sequence ID" value="CAF0782346.1"/>
    <property type="molecule type" value="Genomic_DNA"/>
</dbReference>
<dbReference type="Proteomes" id="UP000677228">
    <property type="component" value="Unassembled WGS sequence"/>
</dbReference>